<evidence type="ECO:0008006" key="3">
    <source>
        <dbReference type="Google" id="ProtNLM"/>
    </source>
</evidence>
<name>A0A1J4QHK9_9GAMM</name>
<dbReference type="Proteomes" id="UP000243073">
    <property type="component" value="Unassembled WGS sequence"/>
</dbReference>
<dbReference type="SUPFAM" id="SSF54523">
    <property type="entry name" value="Pili subunits"/>
    <property type="match status" value="1"/>
</dbReference>
<comment type="caution">
    <text evidence="1">The sequence shown here is derived from an EMBL/GenBank/DDBJ whole genome shotgun (WGS) entry which is preliminary data.</text>
</comment>
<evidence type="ECO:0000313" key="1">
    <source>
        <dbReference type="EMBL" id="OIN14015.1"/>
    </source>
</evidence>
<protein>
    <recommendedName>
        <fullName evidence="3">MSHA biogenesis protein MshO</fullName>
    </recommendedName>
</protein>
<accession>A0A1J4QHK9</accession>
<dbReference type="InterPro" id="IPR045584">
    <property type="entry name" value="Pilin-like"/>
</dbReference>
<reference evidence="1 2" key="1">
    <citation type="submission" date="2016-07" db="EMBL/GenBank/DDBJ databases">
        <title>Draft Genome Sequence of Oceanisphaera psychrotolerans, isolated from coastal sediment samples.</title>
        <authorList>
            <person name="Zhuo S."/>
            <person name="Ruan Z."/>
        </authorList>
    </citation>
    <scope>NUCLEOTIDE SEQUENCE [LARGE SCALE GENOMIC DNA]</scope>
    <source>
        <strain evidence="1 2">LAM-WHM-ZC</strain>
    </source>
</reference>
<dbReference type="AlphaFoldDB" id="A0A1J4QHK9"/>
<dbReference type="Pfam" id="PF07963">
    <property type="entry name" value="N_methyl"/>
    <property type="match status" value="1"/>
</dbReference>
<dbReference type="OrthoDB" id="9788802at2"/>
<dbReference type="EMBL" id="MDKE01000003">
    <property type="protein sequence ID" value="OIN14015.1"/>
    <property type="molecule type" value="Genomic_DNA"/>
</dbReference>
<sequence length="255" mass="28090">MKARGFTLLELVIVLVLIGIGAVFGTRFIADMATSYVGTAERGQALAGARFAMERIRRELGLAYSPSVYIGSYDGAANRCVSFVPVLASGKYLGQVTDGTAQFIVPLILQEDIIDGVNLAVRADSGEAVWQDYPEVLPDNVAALKDQSSAQAVLLFSDAFASGVSFDWEGQGNRYVLLYRYQVRFCLDDDGNLWREIKEGTSDWSDKTLMLTNIKSGPLFSDYDESLQLLWMTLSMPTREGELVLPSQVQVIYEP</sequence>
<keyword evidence="2" id="KW-1185">Reference proteome</keyword>
<dbReference type="RefSeq" id="WP_071471380.1">
    <property type="nucleotide sequence ID" value="NZ_MDKE01000003.1"/>
</dbReference>
<dbReference type="STRING" id="1414654.BFR47_08925"/>
<organism evidence="1 2">
    <name type="scientific">Oceanisphaera psychrotolerans</name>
    <dbReference type="NCBI Taxonomy" id="1414654"/>
    <lineage>
        <taxon>Bacteria</taxon>
        <taxon>Pseudomonadati</taxon>
        <taxon>Pseudomonadota</taxon>
        <taxon>Gammaproteobacteria</taxon>
        <taxon>Aeromonadales</taxon>
        <taxon>Aeromonadaceae</taxon>
        <taxon>Oceanisphaera</taxon>
    </lineage>
</organism>
<evidence type="ECO:0000313" key="2">
    <source>
        <dbReference type="Proteomes" id="UP000243073"/>
    </source>
</evidence>
<proteinExistence type="predicted"/>
<dbReference type="NCBIfam" id="TIGR02532">
    <property type="entry name" value="IV_pilin_GFxxxE"/>
    <property type="match status" value="1"/>
</dbReference>
<dbReference type="InterPro" id="IPR012902">
    <property type="entry name" value="N_methyl_site"/>
</dbReference>
<gene>
    <name evidence="1" type="ORF">BFR47_08925</name>
</gene>